<feature type="binding site" evidence="5">
    <location>
        <position position="45"/>
    </location>
    <ligand>
        <name>FAD</name>
        <dbReference type="ChEBI" id="CHEBI:57692"/>
    </ligand>
</feature>
<evidence type="ECO:0000256" key="2">
    <source>
        <dbReference type="ARBA" id="ARBA00005995"/>
    </source>
</evidence>
<dbReference type="GO" id="GO:0097621">
    <property type="term" value="F:monoamine oxidase activity"/>
    <property type="evidence" value="ECO:0007669"/>
    <property type="project" value="UniProtKB-EC"/>
</dbReference>
<dbReference type="PRINTS" id="PR00757">
    <property type="entry name" value="AMINEOXDASEF"/>
</dbReference>
<dbReference type="Gene3D" id="3.90.660.10">
    <property type="match status" value="1"/>
</dbReference>
<proteinExistence type="inferred from homology"/>
<keyword evidence="9" id="KW-1185">Reference proteome</keyword>
<feature type="domain" description="Amine oxidase" evidence="7">
    <location>
        <begin position="44"/>
        <end position="476"/>
    </location>
</feature>
<keyword evidence="3 6" id="KW-0560">Oxidoreductase</keyword>
<dbReference type="EMBL" id="JAPEVA010000198">
    <property type="protein sequence ID" value="KAJ4392850.1"/>
    <property type="molecule type" value="Genomic_DNA"/>
</dbReference>
<comment type="cofactor">
    <cofactor evidence="1 6">
        <name>FAD</name>
        <dbReference type="ChEBI" id="CHEBI:57692"/>
    </cofactor>
</comment>
<dbReference type="OrthoDB" id="7777654at2759"/>
<dbReference type="InterPro" id="IPR050703">
    <property type="entry name" value="Flavin_MAO"/>
</dbReference>
<dbReference type="InterPro" id="IPR002937">
    <property type="entry name" value="Amino_oxidase"/>
</dbReference>
<organism evidence="8 9">
    <name type="scientific">Didymella pomorum</name>
    <dbReference type="NCBI Taxonomy" id="749634"/>
    <lineage>
        <taxon>Eukaryota</taxon>
        <taxon>Fungi</taxon>
        <taxon>Dikarya</taxon>
        <taxon>Ascomycota</taxon>
        <taxon>Pezizomycotina</taxon>
        <taxon>Dothideomycetes</taxon>
        <taxon>Pleosporomycetidae</taxon>
        <taxon>Pleosporales</taxon>
        <taxon>Pleosporineae</taxon>
        <taxon>Didymellaceae</taxon>
        <taxon>Didymella</taxon>
    </lineage>
</organism>
<dbReference type="SUPFAM" id="SSF51905">
    <property type="entry name" value="FAD/NAD(P)-binding domain"/>
    <property type="match status" value="1"/>
</dbReference>
<dbReference type="InterPro" id="IPR001613">
    <property type="entry name" value="Flavin_amine_oxidase"/>
</dbReference>
<comment type="catalytic activity">
    <reaction evidence="4">
        <text>a secondary aliphatic amine + O2 + H2O = a primary amine + an aldehyde + H2O2</text>
        <dbReference type="Rhea" id="RHEA:26414"/>
        <dbReference type="ChEBI" id="CHEBI:15377"/>
        <dbReference type="ChEBI" id="CHEBI:15379"/>
        <dbReference type="ChEBI" id="CHEBI:16240"/>
        <dbReference type="ChEBI" id="CHEBI:17478"/>
        <dbReference type="ChEBI" id="CHEBI:58855"/>
        <dbReference type="ChEBI" id="CHEBI:65296"/>
        <dbReference type="EC" id="1.4.3.4"/>
    </reaction>
</comment>
<dbReference type="PANTHER" id="PTHR43563:SF1">
    <property type="entry name" value="AMINE OXIDASE [FLAVIN-CONTAINING] B"/>
    <property type="match status" value="1"/>
</dbReference>
<reference evidence="8" key="1">
    <citation type="submission" date="2022-10" db="EMBL/GenBank/DDBJ databases">
        <title>Tapping the CABI collections for fungal endophytes: first genome assemblies for Collariella, Neodidymelliopsis, Ascochyta clinopodiicola, Didymella pomorum, Didymosphaeria variabile, Neocosmospora piperis and Neocucurbitaria cava.</title>
        <authorList>
            <person name="Hill R."/>
        </authorList>
    </citation>
    <scope>NUCLEOTIDE SEQUENCE</scope>
    <source>
        <strain evidence="8">IMI 355091</strain>
    </source>
</reference>
<dbReference type="AlphaFoldDB" id="A0A9W8YWX1"/>
<evidence type="ECO:0000256" key="6">
    <source>
        <dbReference type="RuleBase" id="RU362067"/>
    </source>
</evidence>
<protein>
    <recommendedName>
        <fullName evidence="6">Amine oxidase</fullName>
        <ecNumber evidence="6">1.4.3.-</ecNumber>
    </recommendedName>
</protein>
<evidence type="ECO:0000256" key="3">
    <source>
        <dbReference type="ARBA" id="ARBA00023002"/>
    </source>
</evidence>
<feature type="binding site" evidence="5">
    <location>
        <begin position="65"/>
        <end position="66"/>
    </location>
    <ligand>
        <name>FAD</name>
        <dbReference type="ChEBI" id="CHEBI:57692"/>
    </ligand>
</feature>
<feature type="binding site" evidence="5">
    <location>
        <position position="271"/>
    </location>
    <ligand>
        <name>FAD</name>
        <dbReference type="ChEBI" id="CHEBI:57692"/>
    </ligand>
</feature>
<accession>A0A9W8YWX1</accession>
<gene>
    <name evidence="8" type="ORF">N0V91_011226</name>
</gene>
<evidence type="ECO:0000256" key="4">
    <source>
        <dbReference type="ARBA" id="ARBA00048448"/>
    </source>
</evidence>
<dbReference type="Gene3D" id="3.50.50.60">
    <property type="entry name" value="FAD/NAD(P)-binding domain"/>
    <property type="match status" value="1"/>
</dbReference>
<dbReference type="Gene3D" id="1.10.405.10">
    <property type="entry name" value="Guanine Nucleotide Dissociation Inhibitor, domain 1"/>
    <property type="match status" value="1"/>
</dbReference>
<evidence type="ECO:0000313" key="8">
    <source>
        <dbReference type="EMBL" id="KAJ4392850.1"/>
    </source>
</evidence>
<keyword evidence="6" id="KW-0274">FAD</keyword>
<sequence>MPRTIEGYIWTPAGATEGLETTSAIKSTGSVKDSYDVIVIGSGFTGLVAARDISQHSKASVLLLEARDRIGGRTWTARVDNEDMEMGGTWVHWNQPHVYAELHRYGLHSQLKTSAGTLAPENQYYKAADAELREVSLLAVGEMSERIAARMFQIDGYDSRTLMPYPHDPLRESAPWKQYDDLSIRQRLDQLDDIPQGDRDMLESLMNSFGSAPGSNTGFVEALRWYALGGHTMAGLWELAGVFKLGGGGMTFLALAILGDFEGDVLLNTPVAAISQDTRGAIVTTQSRRRMKANCIVSTIPLNCLSDIQFTPPLSPLRRRAIHEGHINMGVKIHFKLSSIQRGWFASCSSTPSAPFCFAFSDHNGTRPGGADSTWCIGFGYGGQLTDKKDSAHIISSFKENLNPKADVLLYATHDWANDPYAKGAWSCWGPGSMSRYLAELQKSEGRVVFASADWADGWRGFVDGALERGKVATRDALAIVSLESRARL</sequence>
<dbReference type="EC" id="1.4.3.-" evidence="6"/>
<comment type="caution">
    <text evidence="8">The sequence shown here is derived from an EMBL/GenBank/DDBJ whole genome shotgun (WGS) entry which is preliminary data.</text>
</comment>
<dbReference type="Pfam" id="PF01593">
    <property type="entry name" value="Amino_oxidase"/>
    <property type="match status" value="1"/>
</dbReference>
<evidence type="ECO:0000256" key="5">
    <source>
        <dbReference type="PIRSR" id="PIRSR601613-1"/>
    </source>
</evidence>
<evidence type="ECO:0000313" key="9">
    <source>
        <dbReference type="Proteomes" id="UP001140510"/>
    </source>
</evidence>
<name>A0A9W8YWX1_9PLEO</name>
<dbReference type="Proteomes" id="UP001140510">
    <property type="component" value="Unassembled WGS sequence"/>
</dbReference>
<evidence type="ECO:0000256" key="1">
    <source>
        <dbReference type="ARBA" id="ARBA00001974"/>
    </source>
</evidence>
<evidence type="ECO:0000259" key="7">
    <source>
        <dbReference type="Pfam" id="PF01593"/>
    </source>
</evidence>
<dbReference type="PANTHER" id="PTHR43563">
    <property type="entry name" value="AMINE OXIDASE"/>
    <property type="match status" value="1"/>
</dbReference>
<comment type="similarity">
    <text evidence="2 6">Belongs to the flavin monoamine oxidase family.</text>
</comment>
<keyword evidence="6" id="KW-0285">Flavoprotein</keyword>
<dbReference type="InterPro" id="IPR036188">
    <property type="entry name" value="FAD/NAD-bd_sf"/>
</dbReference>